<protein>
    <submittedName>
        <fullName evidence="5">ABC transporter ATP-binding protein</fullName>
    </submittedName>
</protein>
<gene>
    <name evidence="5" type="ORF">FYJ74_08435</name>
</gene>
<organism evidence="5 6">
    <name type="scientific">Pyramidobacter porci</name>
    <dbReference type="NCBI Taxonomy" id="2605789"/>
    <lineage>
        <taxon>Bacteria</taxon>
        <taxon>Thermotogati</taxon>
        <taxon>Synergistota</taxon>
        <taxon>Synergistia</taxon>
        <taxon>Synergistales</taxon>
        <taxon>Dethiosulfovibrionaceae</taxon>
        <taxon>Pyramidobacter</taxon>
    </lineage>
</organism>
<dbReference type="InterPro" id="IPR051120">
    <property type="entry name" value="ABC_AA/LPS_Transport"/>
</dbReference>
<dbReference type="EMBL" id="VUNH01000008">
    <property type="protein sequence ID" value="MST56056.1"/>
    <property type="molecule type" value="Genomic_DNA"/>
</dbReference>
<dbReference type="GO" id="GO:0015192">
    <property type="term" value="F:L-phenylalanine transmembrane transporter activity"/>
    <property type="evidence" value="ECO:0007669"/>
    <property type="project" value="TreeGrafter"/>
</dbReference>
<dbReference type="GO" id="GO:0042941">
    <property type="term" value="P:D-alanine transmembrane transport"/>
    <property type="evidence" value="ECO:0007669"/>
    <property type="project" value="TreeGrafter"/>
</dbReference>
<dbReference type="GO" id="GO:0005304">
    <property type="term" value="F:L-valine transmembrane transporter activity"/>
    <property type="evidence" value="ECO:0007669"/>
    <property type="project" value="TreeGrafter"/>
</dbReference>
<dbReference type="Pfam" id="PF00005">
    <property type="entry name" value="ABC_tran"/>
    <property type="match status" value="1"/>
</dbReference>
<comment type="caution">
    <text evidence="5">The sequence shown here is derived from an EMBL/GenBank/DDBJ whole genome shotgun (WGS) entry which is preliminary data.</text>
</comment>
<dbReference type="PROSITE" id="PS50893">
    <property type="entry name" value="ABC_TRANSPORTER_2"/>
    <property type="match status" value="1"/>
</dbReference>
<dbReference type="GO" id="GO:1903806">
    <property type="term" value="P:L-isoleucine import across plasma membrane"/>
    <property type="evidence" value="ECO:0007669"/>
    <property type="project" value="TreeGrafter"/>
</dbReference>
<name>A0A6L5YCI9_9BACT</name>
<evidence type="ECO:0000313" key="5">
    <source>
        <dbReference type="EMBL" id="MST56056.1"/>
    </source>
</evidence>
<accession>A0A6L5YCI9</accession>
<dbReference type="CDD" id="cd03219">
    <property type="entry name" value="ABC_Mj1267_LivG_branched"/>
    <property type="match status" value="1"/>
</dbReference>
<dbReference type="GO" id="GO:0015188">
    <property type="term" value="F:L-isoleucine transmembrane transporter activity"/>
    <property type="evidence" value="ECO:0007669"/>
    <property type="project" value="TreeGrafter"/>
</dbReference>
<dbReference type="GO" id="GO:0005524">
    <property type="term" value="F:ATP binding"/>
    <property type="evidence" value="ECO:0007669"/>
    <property type="project" value="UniProtKB-KW"/>
</dbReference>
<keyword evidence="3 5" id="KW-0067">ATP-binding</keyword>
<evidence type="ECO:0000256" key="3">
    <source>
        <dbReference type="ARBA" id="ARBA00022840"/>
    </source>
</evidence>
<evidence type="ECO:0000259" key="4">
    <source>
        <dbReference type="PROSITE" id="PS50893"/>
    </source>
</evidence>
<sequence>MNAPILEILNINKSFGGVHAVKDVSFKIEQGELAGLIGPNGAGKTTVFNLITNVYPIDSGDIIFDGLSTIRLKSYQVIRRGIARTFQNLRLFGKSTVLDNVMTAAQVHHTYGFTESITHLGRWRRREEIARRRSMEFLERVGLAGRAAQTAGTLPYGMQRRLEIARALALEPILLLLDEPAAGMNPEEVADLNKLITGIHRDLELTILVIEHHMDLIMQICPHIVCVNFGAKIAEGGPDDIRKNPEVLKAYLGDDEEAI</sequence>
<dbReference type="InterPro" id="IPR003439">
    <property type="entry name" value="ABC_transporter-like_ATP-bd"/>
</dbReference>
<reference evidence="5 6" key="1">
    <citation type="submission" date="2019-08" db="EMBL/GenBank/DDBJ databases">
        <title>In-depth cultivation of the pig gut microbiome towards novel bacterial diversity and tailored functional studies.</title>
        <authorList>
            <person name="Wylensek D."/>
            <person name="Hitch T.C.A."/>
            <person name="Clavel T."/>
        </authorList>
    </citation>
    <scope>NUCLEOTIDE SEQUENCE [LARGE SCALE GENOMIC DNA]</scope>
    <source>
        <strain evidence="5 6">SM-530-WT-4B</strain>
    </source>
</reference>
<keyword evidence="2" id="KW-0547">Nucleotide-binding</keyword>
<dbReference type="PANTHER" id="PTHR45772">
    <property type="entry name" value="CONSERVED COMPONENT OF ABC TRANSPORTER FOR NATURAL AMINO ACIDS-RELATED"/>
    <property type="match status" value="1"/>
</dbReference>
<dbReference type="GO" id="GO:0005886">
    <property type="term" value="C:plasma membrane"/>
    <property type="evidence" value="ECO:0007669"/>
    <property type="project" value="TreeGrafter"/>
</dbReference>
<proteinExistence type="predicted"/>
<dbReference type="InterPro" id="IPR003593">
    <property type="entry name" value="AAA+_ATPase"/>
</dbReference>
<keyword evidence="6" id="KW-1185">Reference proteome</keyword>
<dbReference type="Proteomes" id="UP000473699">
    <property type="component" value="Unassembled WGS sequence"/>
</dbReference>
<dbReference type="InterPro" id="IPR032823">
    <property type="entry name" value="BCA_ABC_TP_C"/>
</dbReference>
<dbReference type="FunFam" id="3.40.50.300:FF:000421">
    <property type="entry name" value="Branched-chain amino acid ABC transporter ATP-binding protein"/>
    <property type="match status" value="1"/>
</dbReference>
<evidence type="ECO:0000313" key="6">
    <source>
        <dbReference type="Proteomes" id="UP000473699"/>
    </source>
</evidence>
<dbReference type="InterPro" id="IPR027417">
    <property type="entry name" value="P-loop_NTPase"/>
</dbReference>
<dbReference type="RefSeq" id="WP_154529140.1">
    <property type="nucleotide sequence ID" value="NZ_JAXDZJ010000093.1"/>
</dbReference>
<keyword evidence="1" id="KW-0813">Transport</keyword>
<dbReference type="AlphaFoldDB" id="A0A6L5YCI9"/>
<dbReference type="SUPFAM" id="SSF52540">
    <property type="entry name" value="P-loop containing nucleoside triphosphate hydrolases"/>
    <property type="match status" value="1"/>
</dbReference>
<evidence type="ECO:0000256" key="2">
    <source>
        <dbReference type="ARBA" id="ARBA00022741"/>
    </source>
</evidence>
<dbReference type="GO" id="GO:1903805">
    <property type="term" value="P:L-valine import across plasma membrane"/>
    <property type="evidence" value="ECO:0007669"/>
    <property type="project" value="TreeGrafter"/>
</dbReference>
<feature type="domain" description="ABC transporter" evidence="4">
    <location>
        <begin position="6"/>
        <end position="254"/>
    </location>
</feature>
<dbReference type="GO" id="GO:0015808">
    <property type="term" value="P:L-alanine transport"/>
    <property type="evidence" value="ECO:0007669"/>
    <property type="project" value="TreeGrafter"/>
</dbReference>
<dbReference type="Gene3D" id="3.40.50.300">
    <property type="entry name" value="P-loop containing nucleotide triphosphate hydrolases"/>
    <property type="match status" value="1"/>
</dbReference>
<dbReference type="Pfam" id="PF12399">
    <property type="entry name" value="BCA_ABC_TP_C"/>
    <property type="match status" value="1"/>
</dbReference>
<dbReference type="GO" id="GO:0016887">
    <property type="term" value="F:ATP hydrolysis activity"/>
    <property type="evidence" value="ECO:0007669"/>
    <property type="project" value="InterPro"/>
</dbReference>
<evidence type="ECO:0000256" key="1">
    <source>
        <dbReference type="ARBA" id="ARBA00022448"/>
    </source>
</evidence>
<dbReference type="PANTHER" id="PTHR45772:SF7">
    <property type="entry name" value="AMINO ACID ABC TRANSPORTER ATP-BINDING PROTEIN"/>
    <property type="match status" value="1"/>
</dbReference>
<dbReference type="SMART" id="SM00382">
    <property type="entry name" value="AAA"/>
    <property type="match status" value="1"/>
</dbReference>